<dbReference type="Proteomes" id="UP001207468">
    <property type="component" value="Unassembled WGS sequence"/>
</dbReference>
<sequence>MRNLIFLALLSASLSCALQFPFDVNYLWWNRLQPLPSPATAEPRSPRIAIIGAGAGGSSAAFWISKAKERYGLDVAIDVYESNDYIGGRSTTVYPYNDTAYEPLELGAFIFVEANKNLQRAVNEFNLSLSRFDEEIDDIAIWDGENVLYTLSATKSWGSRILSWLHSVKFLLRYGYSSLRTQGLVKAMTAKIVTLYEPEAPTWSSIEELNASFNWTELVSQTGAEYFQSHGVSQTFAEEAIEAGTRVNYAQSIDSIHGLGATVSLATSGGVRVRGGNQQVFEQFVKRSGAQVFLKTKVVGIERQSANGWIIVTKDERRDYSAVVIAAPYHTSHISLPADLSSLIPPQPYAHVHITLLTTTASTPNPVYFGHKPGSKVATNVLATFGGVRHGGSPSEFNFISYQGRTKFAKNETHDEQETDEWIVKISSPERISDEWLATQFQNQVGWVLRKEWDAFPVLSPMTRFPPIKLDDGLFYINAFEPFISCMETETLASRNVVDLLLREKFNASVCAVEGERRRPGGFVYGWDC</sequence>
<gene>
    <name evidence="1" type="ORF">F5148DRAFT_16898</name>
</gene>
<proteinExistence type="predicted"/>
<keyword evidence="2" id="KW-1185">Reference proteome</keyword>
<evidence type="ECO:0000313" key="1">
    <source>
        <dbReference type="EMBL" id="KAI9512321.1"/>
    </source>
</evidence>
<comment type="caution">
    <text evidence="1">The sequence shown here is derived from an EMBL/GenBank/DDBJ whole genome shotgun (WGS) entry which is preliminary data.</text>
</comment>
<dbReference type="EMBL" id="JAGFNK010000010">
    <property type="protein sequence ID" value="KAI9512321.1"/>
    <property type="molecule type" value="Genomic_DNA"/>
</dbReference>
<name>A0ACC0UKY3_9AGAM</name>
<reference evidence="1" key="1">
    <citation type="submission" date="2021-03" db="EMBL/GenBank/DDBJ databases">
        <title>Evolutionary priming and transition to the ectomycorrhizal habit in an iconic lineage of mushroom-forming fungi: is preadaptation a requirement?</title>
        <authorList>
            <consortium name="DOE Joint Genome Institute"/>
            <person name="Looney B.P."/>
            <person name="Miyauchi S."/>
            <person name="Morin E."/>
            <person name="Drula E."/>
            <person name="Courty P.E."/>
            <person name="Chicoki N."/>
            <person name="Fauchery L."/>
            <person name="Kohler A."/>
            <person name="Kuo A."/>
            <person name="LaButti K."/>
            <person name="Pangilinan J."/>
            <person name="Lipzen A."/>
            <person name="Riley R."/>
            <person name="Andreopoulos W."/>
            <person name="He G."/>
            <person name="Johnson J."/>
            <person name="Barry K.W."/>
            <person name="Grigoriev I.V."/>
            <person name="Nagy L."/>
            <person name="Hibbett D."/>
            <person name="Henrissat B."/>
            <person name="Matheny P.B."/>
            <person name="Labbe J."/>
            <person name="Martin A.F."/>
        </authorList>
    </citation>
    <scope>NUCLEOTIDE SEQUENCE</scope>
    <source>
        <strain evidence="1">BPL698</strain>
    </source>
</reference>
<organism evidence="1 2">
    <name type="scientific">Russula earlei</name>
    <dbReference type="NCBI Taxonomy" id="71964"/>
    <lineage>
        <taxon>Eukaryota</taxon>
        <taxon>Fungi</taxon>
        <taxon>Dikarya</taxon>
        <taxon>Basidiomycota</taxon>
        <taxon>Agaricomycotina</taxon>
        <taxon>Agaricomycetes</taxon>
        <taxon>Russulales</taxon>
        <taxon>Russulaceae</taxon>
        <taxon>Russula</taxon>
    </lineage>
</organism>
<evidence type="ECO:0000313" key="2">
    <source>
        <dbReference type="Proteomes" id="UP001207468"/>
    </source>
</evidence>
<accession>A0ACC0UKY3</accession>
<protein>
    <submittedName>
        <fullName evidence="1">FAD/NAD(P)-binding domain-containing protein</fullName>
    </submittedName>
</protein>